<reference evidence="3" key="1">
    <citation type="submission" date="2021-01" db="EMBL/GenBank/DDBJ databases">
        <title>Metabolic potential, ecology and presence of endohyphal bacteria is reflected in genomic diversity of Mucoromycotina.</title>
        <authorList>
            <person name="Muszewska A."/>
            <person name="Okrasinska A."/>
            <person name="Steczkiewicz K."/>
            <person name="Drgas O."/>
            <person name="Orlowska M."/>
            <person name="Perlinska-Lenart U."/>
            <person name="Aleksandrzak-Piekarczyk T."/>
            <person name="Szatraj K."/>
            <person name="Zielenkiewicz U."/>
            <person name="Pilsyk S."/>
            <person name="Malc E."/>
            <person name="Mieczkowski P."/>
            <person name="Kruszewska J.S."/>
            <person name="Biernat P."/>
            <person name="Pawlowska J."/>
        </authorList>
    </citation>
    <scope>NUCLEOTIDE SEQUENCE</scope>
    <source>
        <strain evidence="3">WA0000018081</strain>
    </source>
</reference>
<comment type="caution">
    <text evidence="3">The sequence shown here is derived from an EMBL/GenBank/DDBJ whole genome shotgun (WGS) entry which is preliminary data.</text>
</comment>
<proteinExistence type="predicted"/>
<dbReference type="EMBL" id="JAEPRE010000277">
    <property type="protein sequence ID" value="KAG2229399.1"/>
    <property type="molecule type" value="Genomic_DNA"/>
</dbReference>
<keyword evidence="2" id="KW-0812">Transmembrane</keyword>
<dbReference type="AlphaFoldDB" id="A0A8H7SH81"/>
<sequence length="283" mass="30773">MDSIIDKPVQAITDTVLDVPSPVPPISTTTEPPVTSLKPVVTSTPVPIVTVSKSGDSVITYTSTSYSSYETSIPTVIDNPDAVTEKSSNTGAIVGGVVGGIAAIAIIGFIFFLLKRRGKKKSYADDDLRRSSINNNAHPFDDFNNTYGSPTVVGSDNNSVPGSRPLSMSTNVGAMSGAKPRPFVQAYQAEPNMQQYAAYDNTAPQGDYQQQQQYYYQDYQQNPGNQQYTYAHDPYYAQVEPMIPMSTSSHSSNGRNVPNEVDYQRHVPDEVDSTPPQHSKYPA</sequence>
<feature type="region of interest" description="Disordered" evidence="1">
    <location>
        <begin position="130"/>
        <end position="174"/>
    </location>
</feature>
<protein>
    <submittedName>
        <fullName evidence="3">Uncharacterized protein</fullName>
    </submittedName>
</protein>
<feature type="compositionally biased region" description="Polar residues" evidence="1">
    <location>
        <begin position="245"/>
        <end position="256"/>
    </location>
</feature>
<organism evidence="3 4">
    <name type="scientific">Thamnidium elegans</name>
    <dbReference type="NCBI Taxonomy" id="101142"/>
    <lineage>
        <taxon>Eukaryota</taxon>
        <taxon>Fungi</taxon>
        <taxon>Fungi incertae sedis</taxon>
        <taxon>Mucoromycota</taxon>
        <taxon>Mucoromycotina</taxon>
        <taxon>Mucoromycetes</taxon>
        <taxon>Mucorales</taxon>
        <taxon>Mucorineae</taxon>
        <taxon>Mucoraceae</taxon>
        <taxon>Thamnidium</taxon>
    </lineage>
</organism>
<gene>
    <name evidence="3" type="ORF">INT48_000627</name>
</gene>
<evidence type="ECO:0000256" key="2">
    <source>
        <dbReference type="SAM" id="Phobius"/>
    </source>
</evidence>
<feature type="region of interest" description="Disordered" evidence="1">
    <location>
        <begin position="244"/>
        <end position="283"/>
    </location>
</feature>
<dbReference type="Proteomes" id="UP000613177">
    <property type="component" value="Unassembled WGS sequence"/>
</dbReference>
<keyword evidence="2" id="KW-1133">Transmembrane helix</keyword>
<keyword evidence="4" id="KW-1185">Reference proteome</keyword>
<feature type="transmembrane region" description="Helical" evidence="2">
    <location>
        <begin position="92"/>
        <end position="114"/>
    </location>
</feature>
<accession>A0A8H7SH81</accession>
<name>A0A8H7SH81_9FUNG</name>
<evidence type="ECO:0000313" key="3">
    <source>
        <dbReference type="EMBL" id="KAG2229399.1"/>
    </source>
</evidence>
<evidence type="ECO:0000313" key="4">
    <source>
        <dbReference type="Proteomes" id="UP000613177"/>
    </source>
</evidence>
<feature type="compositionally biased region" description="Polar residues" evidence="1">
    <location>
        <begin position="131"/>
        <end position="173"/>
    </location>
</feature>
<evidence type="ECO:0000256" key="1">
    <source>
        <dbReference type="SAM" id="MobiDB-lite"/>
    </source>
</evidence>
<keyword evidence="2" id="KW-0472">Membrane</keyword>